<dbReference type="Proteomes" id="UP001054945">
    <property type="component" value="Unassembled WGS sequence"/>
</dbReference>
<dbReference type="AlphaFoldDB" id="A0AAV4P849"/>
<evidence type="ECO:0000313" key="2">
    <source>
        <dbReference type="Proteomes" id="UP001054945"/>
    </source>
</evidence>
<protein>
    <submittedName>
        <fullName evidence="1">Uncharacterized protein</fullName>
    </submittedName>
</protein>
<reference evidence="1 2" key="1">
    <citation type="submission" date="2021-06" db="EMBL/GenBank/DDBJ databases">
        <title>Caerostris extrusa draft genome.</title>
        <authorList>
            <person name="Kono N."/>
            <person name="Arakawa K."/>
        </authorList>
    </citation>
    <scope>NUCLEOTIDE SEQUENCE [LARGE SCALE GENOMIC DNA]</scope>
</reference>
<evidence type="ECO:0000313" key="1">
    <source>
        <dbReference type="EMBL" id="GIX92663.1"/>
    </source>
</evidence>
<keyword evidence="2" id="KW-1185">Reference proteome</keyword>
<proteinExistence type="predicted"/>
<organism evidence="1 2">
    <name type="scientific">Caerostris extrusa</name>
    <name type="common">Bark spider</name>
    <name type="synonym">Caerostris bankana</name>
    <dbReference type="NCBI Taxonomy" id="172846"/>
    <lineage>
        <taxon>Eukaryota</taxon>
        <taxon>Metazoa</taxon>
        <taxon>Ecdysozoa</taxon>
        <taxon>Arthropoda</taxon>
        <taxon>Chelicerata</taxon>
        <taxon>Arachnida</taxon>
        <taxon>Araneae</taxon>
        <taxon>Araneomorphae</taxon>
        <taxon>Entelegynae</taxon>
        <taxon>Araneoidea</taxon>
        <taxon>Araneidae</taxon>
        <taxon>Caerostris</taxon>
    </lineage>
</organism>
<accession>A0AAV4P849</accession>
<sequence length="111" mass="12831">MNKTNPTTTVHWELTQNILLHQRKKNPPMDIFVNRILIGSKSSQRSYTNPISLLVTLHGEKLLDSTQNWKSFVSSDGRPWPIFLLNEMGFSHYECPCSPIYSSLRETKILI</sequence>
<gene>
    <name evidence="1" type="ORF">CEXT_696641</name>
</gene>
<comment type="caution">
    <text evidence="1">The sequence shown here is derived from an EMBL/GenBank/DDBJ whole genome shotgun (WGS) entry which is preliminary data.</text>
</comment>
<name>A0AAV4P849_CAEEX</name>
<dbReference type="EMBL" id="BPLR01004144">
    <property type="protein sequence ID" value="GIX92663.1"/>
    <property type="molecule type" value="Genomic_DNA"/>
</dbReference>